<feature type="signal peptide" evidence="2">
    <location>
        <begin position="1"/>
        <end position="24"/>
    </location>
</feature>
<dbReference type="RefSeq" id="WP_161339928.1">
    <property type="nucleotide sequence ID" value="NZ_JBHSDG010000003.1"/>
</dbReference>
<feature type="chain" id="PRO_5032734219" evidence="2">
    <location>
        <begin position="25"/>
        <end position="245"/>
    </location>
</feature>
<evidence type="ECO:0000313" key="3">
    <source>
        <dbReference type="EMBL" id="MZR23458.1"/>
    </source>
</evidence>
<reference evidence="3 4" key="1">
    <citation type="journal article" date="2014" name="Int. J. Syst. Evol. Microbiol.">
        <title>Sneathiella chungangensis sp. nov., isolated from a marine sand, and emended description of the genus Sneathiella.</title>
        <authorList>
            <person name="Siamphan C."/>
            <person name="Kim H."/>
            <person name="Lee J.S."/>
            <person name="Kim W."/>
        </authorList>
    </citation>
    <scope>NUCLEOTIDE SEQUENCE [LARGE SCALE GENOMIC DNA]</scope>
    <source>
        <strain evidence="3 4">KCTC 32476</strain>
    </source>
</reference>
<dbReference type="Proteomes" id="UP000445696">
    <property type="component" value="Unassembled WGS sequence"/>
</dbReference>
<feature type="compositionally biased region" description="Polar residues" evidence="1">
    <location>
        <begin position="81"/>
        <end position="93"/>
    </location>
</feature>
<dbReference type="OrthoDB" id="5402098at2"/>
<name>A0A845MHL4_9PROT</name>
<proteinExistence type="predicted"/>
<feature type="region of interest" description="Disordered" evidence="1">
    <location>
        <begin position="38"/>
        <end position="103"/>
    </location>
</feature>
<sequence>MQKISYFLLGAILLSGFTFGQAEARQDGKYTFDSKKSYQRFDDRSDRGHRDGKDYRNSKDHRNGKDYRNSKNYRGNKAHGKSSNVGRNVTYGRQSEKPRNLYKAPPPKYKARAYYAKPHHKHYFKYPYRPKYVYIKPYYAPRYWGYYPYRGHYWPFVNVNFVFDLTARQVEYHHQAVYAALDAPVGEVVRWRDGARRGTIVILRDGYDEYGNLCKEYRQTVTYRGRTMNSVEVSCLSPEGYWISV</sequence>
<gene>
    <name evidence="3" type="ORF">GQF03_14060</name>
</gene>
<feature type="compositionally biased region" description="Basic and acidic residues" evidence="1">
    <location>
        <begin position="38"/>
        <end position="69"/>
    </location>
</feature>
<evidence type="ECO:0000256" key="1">
    <source>
        <dbReference type="SAM" id="MobiDB-lite"/>
    </source>
</evidence>
<evidence type="ECO:0000256" key="2">
    <source>
        <dbReference type="SAM" id="SignalP"/>
    </source>
</evidence>
<keyword evidence="4" id="KW-1185">Reference proteome</keyword>
<organism evidence="3 4">
    <name type="scientific">Sneathiella chungangensis</name>
    <dbReference type="NCBI Taxonomy" id="1418234"/>
    <lineage>
        <taxon>Bacteria</taxon>
        <taxon>Pseudomonadati</taxon>
        <taxon>Pseudomonadota</taxon>
        <taxon>Alphaproteobacteria</taxon>
        <taxon>Sneathiellales</taxon>
        <taxon>Sneathiellaceae</taxon>
        <taxon>Sneathiella</taxon>
    </lineage>
</organism>
<protein>
    <submittedName>
        <fullName evidence="3">Uncharacterized protein</fullName>
    </submittedName>
</protein>
<keyword evidence="2" id="KW-0732">Signal</keyword>
<dbReference type="EMBL" id="WTVA01000015">
    <property type="protein sequence ID" value="MZR23458.1"/>
    <property type="molecule type" value="Genomic_DNA"/>
</dbReference>
<accession>A0A845MHL4</accession>
<dbReference type="AlphaFoldDB" id="A0A845MHL4"/>
<comment type="caution">
    <text evidence="3">The sequence shown here is derived from an EMBL/GenBank/DDBJ whole genome shotgun (WGS) entry which is preliminary data.</text>
</comment>
<evidence type="ECO:0000313" key="4">
    <source>
        <dbReference type="Proteomes" id="UP000445696"/>
    </source>
</evidence>